<sequence length="93" mass="10734">MNTFDFYQDSKVTCRMRTKFQVKAENYEQAVAIIKTWQGEDVMNHDDEEQVIFVEGETLLDTSENLSPEENGGRPTIEVFDDKGKEITNNLNP</sequence>
<keyword evidence="3" id="KW-1185">Reference proteome</keyword>
<name>A0A0A2FI74_9PORP</name>
<dbReference type="EMBL" id="JRAK01000053">
    <property type="protein sequence ID" value="KGN90698.1"/>
    <property type="molecule type" value="Genomic_DNA"/>
</dbReference>
<reference evidence="2 3" key="1">
    <citation type="submission" date="2014-08" db="EMBL/GenBank/DDBJ databases">
        <title>Porphyromonas gulae strain:COT-052_OH3439 Genome sequencing.</title>
        <authorList>
            <person name="Wallis C."/>
            <person name="Deusch O."/>
            <person name="O'Flynn C."/>
            <person name="Davis I."/>
            <person name="Jospin G."/>
            <person name="Darling A.E."/>
            <person name="Coil D.A."/>
            <person name="Alexiev A."/>
            <person name="Horsfall A."/>
            <person name="Kirkwood N."/>
            <person name="Harris S."/>
            <person name="Eisen J.A."/>
        </authorList>
    </citation>
    <scope>NUCLEOTIDE SEQUENCE [LARGE SCALE GENOMIC DNA]</scope>
    <source>
        <strain evidence="3">COT-052 OH3439</strain>
    </source>
</reference>
<evidence type="ECO:0000313" key="3">
    <source>
        <dbReference type="Proteomes" id="UP000030146"/>
    </source>
</evidence>
<dbReference type="AlphaFoldDB" id="A0A0A2FI74"/>
<evidence type="ECO:0000313" key="2">
    <source>
        <dbReference type="EMBL" id="KGN90698.1"/>
    </source>
</evidence>
<dbReference type="RefSeq" id="WP_039423809.1">
    <property type="nucleotide sequence ID" value="NZ_JRAK01000053.1"/>
</dbReference>
<feature type="region of interest" description="Disordered" evidence="1">
    <location>
        <begin position="63"/>
        <end position="93"/>
    </location>
</feature>
<evidence type="ECO:0000256" key="1">
    <source>
        <dbReference type="SAM" id="MobiDB-lite"/>
    </source>
</evidence>
<dbReference type="Proteomes" id="UP000030146">
    <property type="component" value="Unassembled WGS sequence"/>
</dbReference>
<comment type="caution">
    <text evidence="2">The sequence shown here is derived from an EMBL/GenBank/DDBJ whole genome shotgun (WGS) entry which is preliminary data.</text>
</comment>
<gene>
    <name evidence="2" type="ORF">HR15_03220</name>
</gene>
<organism evidence="2 3">
    <name type="scientific">Porphyromonas gulae</name>
    <dbReference type="NCBI Taxonomy" id="111105"/>
    <lineage>
        <taxon>Bacteria</taxon>
        <taxon>Pseudomonadati</taxon>
        <taxon>Bacteroidota</taxon>
        <taxon>Bacteroidia</taxon>
        <taxon>Bacteroidales</taxon>
        <taxon>Porphyromonadaceae</taxon>
        <taxon>Porphyromonas</taxon>
    </lineage>
</organism>
<accession>A0A0A2FI74</accession>
<protein>
    <submittedName>
        <fullName evidence="2">Uncharacterized protein</fullName>
    </submittedName>
</protein>
<proteinExistence type="predicted"/>